<proteinExistence type="predicted"/>
<name>A0A382U922_9ZZZZ</name>
<accession>A0A382U922</accession>
<organism evidence="1">
    <name type="scientific">marine metagenome</name>
    <dbReference type="NCBI Taxonomy" id="408172"/>
    <lineage>
        <taxon>unclassified sequences</taxon>
        <taxon>metagenomes</taxon>
        <taxon>ecological metagenomes</taxon>
    </lineage>
</organism>
<evidence type="ECO:0008006" key="2">
    <source>
        <dbReference type="Google" id="ProtNLM"/>
    </source>
</evidence>
<dbReference type="EMBL" id="UINC01142453">
    <property type="protein sequence ID" value="SVD30790.1"/>
    <property type="molecule type" value="Genomic_DNA"/>
</dbReference>
<dbReference type="AlphaFoldDB" id="A0A382U922"/>
<evidence type="ECO:0000313" key="1">
    <source>
        <dbReference type="EMBL" id="SVD30790.1"/>
    </source>
</evidence>
<reference evidence="1" key="1">
    <citation type="submission" date="2018-05" db="EMBL/GenBank/DDBJ databases">
        <authorList>
            <person name="Lanie J.A."/>
            <person name="Ng W.-L."/>
            <person name="Kazmierczak K.M."/>
            <person name="Andrzejewski T.M."/>
            <person name="Davidsen T.M."/>
            <person name="Wayne K.J."/>
            <person name="Tettelin H."/>
            <person name="Glass J.I."/>
            <person name="Rusch D."/>
            <person name="Podicherti R."/>
            <person name="Tsui H.-C.T."/>
            <person name="Winkler M.E."/>
        </authorList>
    </citation>
    <scope>NUCLEOTIDE SEQUENCE</scope>
</reference>
<gene>
    <name evidence="1" type="ORF">METZ01_LOCUS383644</name>
</gene>
<feature type="non-terminal residue" evidence="1">
    <location>
        <position position="28"/>
    </location>
</feature>
<sequence length="28" mass="3063">MVDRTSKIVRETGETKISLELNLDGNGS</sequence>
<protein>
    <recommendedName>
        <fullName evidence="2">Imidazoleglycerol-phosphate dehydratase</fullName>
    </recommendedName>
</protein>